<dbReference type="EMBL" id="BGPR01000497">
    <property type="protein sequence ID" value="GBM23396.1"/>
    <property type="molecule type" value="Genomic_DNA"/>
</dbReference>
<keyword evidence="2" id="KW-1185">Reference proteome</keyword>
<proteinExistence type="predicted"/>
<dbReference type="Proteomes" id="UP000499080">
    <property type="component" value="Unassembled WGS sequence"/>
</dbReference>
<accession>A0A4Y2E507</accession>
<name>A0A4Y2E507_ARAVE</name>
<dbReference type="AlphaFoldDB" id="A0A4Y2E507"/>
<organism evidence="1 2">
    <name type="scientific">Araneus ventricosus</name>
    <name type="common">Orbweaver spider</name>
    <name type="synonym">Epeira ventricosa</name>
    <dbReference type="NCBI Taxonomy" id="182803"/>
    <lineage>
        <taxon>Eukaryota</taxon>
        <taxon>Metazoa</taxon>
        <taxon>Ecdysozoa</taxon>
        <taxon>Arthropoda</taxon>
        <taxon>Chelicerata</taxon>
        <taxon>Arachnida</taxon>
        <taxon>Araneae</taxon>
        <taxon>Araneomorphae</taxon>
        <taxon>Entelegynae</taxon>
        <taxon>Araneoidea</taxon>
        <taxon>Araneidae</taxon>
        <taxon>Araneus</taxon>
    </lineage>
</organism>
<gene>
    <name evidence="1" type="ORF">AVEN_138641_1</name>
</gene>
<comment type="caution">
    <text evidence="1">The sequence shown here is derived from an EMBL/GenBank/DDBJ whole genome shotgun (WGS) entry which is preliminary data.</text>
</comment>
<evidence type="ECO:0000313" key="1">
    <source>
        <dbReference type="EMBL" id="GBM23396.1"/>
    </source>
</evidence>
<protein>
    <submittedName>
        <fullName evidence="1">Uncharacterized protein</fullName>
    </submittedName>
</protein>
<reference evidence="1 2" key="1">
    <citation type="journal article" date="2019" name="Sci. Rep.">
        <title>Orb-weaving spider Araneus ventricosus genome elucidates the spidroin gene catalogue.</title>
        <authorList>
            <person name="Kono N."/>
            <person name="Nakamura H."/>
            <person name="Ohtoshi R."/>
            <person name="Moran D.A.P."/>
            <person name="Shinohara A."/>
            <person name="Yoshida Y."/>
            <person name="Fujiwara M."/>
            <person name="Mori M."/>
            <person name="Tomita M."/>
            <person name="Arakawa K."/>
        </authorList>
    </citation>
    <scope>NUCLEOTIDE SEQUENCE [LARGE SCALE GENOMIC DNA]</scope>
</reference>
<evidence type="ECO:0000313" key="2">
    <source>
        <dbReference type="Proteomes" id="UP000499080"/>
    </source>
</evidence>
<sequence>MNIATTAVGGPGGFGGPVGGAVAAMAAEGPGPGLGGAGLGAVGVGGGPALGDHIQIFGYQEEMKALPTKAESTRINLSYTITRKTPLANR</sequence>